<organism evidence="10 11">
    <name type="scientific">Sulfurirhabdus autotrophica</name>
    <dbReference type="NCBI Taxonomy" id="1706046"/>
    <lineage>
        <taxon>Bacteria</taxon>
        <taxon>Pseudomonadati</taxon>
        <taxon>Pseudomonadota</taxon>
        <taxon>Betaproteobacteria</taxon>
        <taxon>Nitrosomonadales</taxon>
        <taxon>Sulfuricellaceae</taxon>
        <taxon>Sulfurirhabdus</taxon>
    </lineage>
</organism>
<dbReference type="GO" id="GO:0009289">
    <property type="term" value="C:pilus"/>
    <property type="evidence" value="ECO:0007669"/>
    <property type="project" value="UniProtKB-SubCell"/>
</dbReference>
<comment type="subcellular location">
    <subcellularLocation>
        <location evidence="1">Fimbrium</location>
    </subcellularLocation>
</comment>
<evidence type="ECO:0000256" key="6">
    <source>
        <dbReference type="ARBA" id="ARBA00023263"/>
    </source>
</evidence>
<evidence type="ECO:0000256" key="3">
    <source>
        <dbReference type="ARBA" id="ARBA00022558"/>
    </source>
</evidence>
<keyword evidence="8" id="KW-0732">Signal</keyword>
<evidence type="ECO:0000259" key="9">
    <source>
        <dbReference type="Pfam" id="PF05567"/>
    </source>
</evidence>
<dbReference type="Proteomes" id="UP000295367">
    <property type="component" value="Unassembled WGS sequence"/>
</dbReference>
<evidence type="ECO:0000256" key="1">
    <source>
        <dbReference type="ARBA" id="ARBA00004561"/>
    </source>
</evidence>
<evidence type="ECO:0000313" key="10">
    <source>
        <dbReference type="EMBL" id="TCV88957.1"/>
    </source>
</evidence>
<dbReference type="InterPro" id="IPR008707">
    <property type="entry name" value="B-propeller_PilY1"/>
</dbReference>
<keyword evidence="11" id="KW-1185">Reference proteome</keyword>
<dbReference type="EMBL" id="SMCO01000003">
    <property type="protein sequence ID" value="TCV88957.1"/>
    <property type="molecule type" value="Genomic_DNA"/>
</dbReference>
<sequence length="1395" mass="148760">MKNKSVTYSKVLRWQKLALAASLALPLYSFAATVNLATEPLTKSTSGAKVLPNILFILDDSGSMDWNYLPDWANSSLPWLRNNAEYNGVAYNPGTRYSPPVKYDSNGALNYAYDSAGAVNTSATYQTQRGQDTTSGADSSTKPNWRKVKDDAYGIQSTSTSNLEGNASYYTFVAGEYCTSPDLKTCTTASATSTSYPYAANLRWCNSTALTTCQATKNGTFKYARYAGMPSTTTITVNNPTSSNSAVSSITVNGKQILSGTTSPASTNRNDVASYIASNINNCTSAISGNCTVAGYSATVSGRVVTITSPPGGMNTYTPNITSSGSITYATSAFSGGTPGSIPLTTITSSTTSYPFPGTTSKGISRTDCSGTTCTYAEEMTNYANWWAYYHTRMQSMKTSVSRAFKDIDNRYRVGYSTISNTGAADSSEFLHIDKFETTHKYNWFTKLFGANPTGSTPLRSALAKAGKVFAHKVSSSAPDPVQFSCQQNFAILSTDGYWNTGSEFGTLSLDNGNVGNLDSGTSVDRPMREGVAASDTLADIAKYYYDTDLRTTARGNCTGGPDESGNTHDVCENNVYVSTTDNNPQQHMTTFTMGLGADGTLAFYTDYTSVKQDDLTSTPNVTYTAPSGVPLDWYNLLNGYAGVNWPDPINNANEERIDDLWHAAVNGHGVYFSAKQPDEIVAGFTKALASITAKLGAGAAAATSTLNPVAGNNFAYVASYTTVKWIGNLEARTINITTGEVSKDATWCAEDVIATTCTSPSSIVKEITTSGTVYYCVTPNSSTATCSGTLSGTDCKVQAATSCSGTMSSKVSDTSDTRTIYMNVSGSLASFNYSNLTAAGLNSTFDTSFLSSNLYQWSSFTSAQKTAAAGANLVNYLRGQVGYENRSGNLVGTTDNRLFRFREAVMGDAIDSKPAFVGKPTFSYTDPGYTAFKTANINRSGTIYMGTNEGMLHAFNASNGQERWAYVPSLVIPNMWKLANSNYASNHVFFTNGSPLISDICTANCTDATTAVWKTILVAGLSSGGRGYYALDITNPNSPSLLWEFNPTNDMGYTYGSPIVTKKANGTWVVMLTSGYNNTTGTYPGKGILYVLNANSGTVIDTYPTSVGSATTPSGLSKISAWAENAEKNNIVSYTYGGDLLGNVWRFDINTAPASGTNPFLFATLYSDAAATMPQAITTRPVLGLISGKRVVYIGTGKYLETGDLDPDSSVDRDPAAGKFQTQSIYAIKDDNATATFTNPRTFTSGTNKMVQQTITTSGSNRTATSNPVDFATGRGWYADLPDNGERQHVDGLLVLGTLLLPTTVPSNTTCAPGGYGWLNYLNFKTGSAVSPTNLVSTRANAPIVGINVFYINGQPVVGEVTADDPTPKIVKPPFTGTPAGFQKKRVIWRELIQ</sequence>
<keyword evidence="4" id="KW-0479">Metal-binding</keyword>
<dbReference type="RefSeq" id="WP_124946002.1">
    <property type="nucleotide sequence ID" value="NZ_BHVT01000020.1"/>
</dbReference>
<dbReference type="OrthoDB" id="7156875at2"/>
<evidence type="ECO:0000256" key="2">
    <source>
        <dbReference type="ARBA" id="ARBA00008387"/>
    </source>
</evidence>
<gene>
    <name evidence="10" type="ORF">EDC63_10328</name>
</gene>
<reference evidence="10 11" key="1">
    <citation type="submission" date="2019-03" db="EMBL/GenBank/DDBJ databases">
        <title>Genomic Encyclopedia of Type Strains, Phase IV (KMG-IV): sequencing the most valuable type-strain genomes for metagenomic binning, comparative biology and taxonomic classification.</title>
        <authorList>
            <person name="Goeker M."/>
        </authorList>
    </citation>
    <scope>NUCLEOTIDE SEQUENCE [LARGE SCALE GENOMIC DNA]</scope>
    <source>
        <strain evidence="10 11">DSM 100309</strain>
    </source>
</reference>
<evidence type="ECO:0000256" key="5">
    <source>
        <dbReference type="ARBA" id="ARBA00022837"/>
    </source>
</evidence>
<comment type="similarity">
    <text evidence="2">Belongs to the PilY1 family.</text>
</comment>
<feature type="domain" description="PilY1 beta-propeller" evidence="9">
    <location>
        <begin position="907"/>
        <end position="1257"/>
    </location>
</feature>
<dbReference type="InterPro" id="IPR018391">
    <property type="entry name" value="PQQ_b-propeller_rpt"/>
</dbReference>
<feature type="chain" id="PRO_5020296338" evidence="8">
    <location>
        <begin position="32"/>
        <end position="1395"/>
    </location>
</feature>
<dbReference type="InterPro" id="IPR011047">
    <property type="entry name" value="Quinoprotein_ADH-like_sf"/>
</dbReference>
<dbReference type="SMART" id="SM00564">
    <property type="entry name" value="PQQ"/>
    <property type="match status" value="2"/>
</dbReference>
<evidence type="ECO:0000256" key="7">
    <source>
        <dbReference type="SAM" id="MobiDB-lite"/>
    </source>
</evidence>
<evidence type="ECO:0000256" key="4">
    <source>
        <dbReference type="ARBA" id="ARBA00022723"/>
    </source>
</evidence>
<accession>A0A4R3YAD3</accession>
<feature type="region of interest" description="Disordered" evidence="7">
    <location>
        <begin position="124"/>
        <end position="143"/>
    </location>
</feature>
<feature type="signal peptide" evidence="8">
    <location>
        <begin position="1"/>
        <end position="31"/>
    </location>
</feature>
<dbReference type="SUPFAM" id="SSF50998">
    <property type="entry name" value="Quinoprotein alcohol dehydrogenase-like"/>
    <property type="match status" value="1"/>
</dbReference>
<protein>
    <submittedName>
        <fullName evidence="10">Type IV pilus assembly protein PilY1</fullName>
    </submittedName>
</protein>
<comment type="caution">
    <text evidence="10">The sequence shown here is derived from an EMBL/GenBank/DDBJ whole genome shotgun (WGS) entry which is preliminary data.</text>
</comment>
<name>A0A4R3YAD3_9PROT</name>
<proteinExistence type="inferred from homology"/>
<dbReference type="Pfam" id="PF05567">
    <property type="entry name" value="T4P_PilY1"/>
    <property type="match status" value="1"/>
</dbReference>
<dbReference type="GO" id="GO:0046872">
    <property type="term" value="F:metal ion binding"/>
    <property type="evidence" value="ECO:0007669"/>
    <property type="project" value="UniProtKB-KW"/>
</dbReference>
<keyword evidence="5" id="KW-0106">Calcium</keyword>
<evidence type="ECO:0000313" key="11">
    <source>
        <dbReference type="Proteomes" id="UP000295367"/>
    </source>
</evidence>
<evidence type="ECO:0000256" key="8">
    <source>
        <dbReference type="SAM" id="SignalP"/>
    </source>
</evidence>
<keyword evidence="6" id="KW-0281">Fimbrium</keyword>
<keyword evidence="3" id="KW-1029">Fimbrium biogenesis</keyword>